<name>X1CQE2_9ZZZZ</name>
<dbReference type="AlphaFoldDB" id="X1CQE2"/>
<sequence length="236" mass="26976">LPFETLEEIRMVSNLNDEKVPLLHVILSGQPNLIKRLNDPKLEQLLQRVAVHYHLESLNRNETFQYIKHRLQIVGSPDPDLFAEEAFDSIYAHSNGVPRVINLICDTALVCGFAGQLKQLDRNVIERVVADRLKMGLGFGGRPAVPDRKVQGQSMNSHGSLEKNHQELHQRVYEIAQLVHKAVGLQETVVAQKKDQQREIERLKQKVENLEKRLPPDPYPKRIQSFLKKIGPGNRL</sequence>
<feature type="non-terminal residue" evidence="2">
    <location>
        <position position="1"/>
    </location>
</feature>
<proteinExistence type="predicted"/>
<protein>
    <submittedName>
        <fullName evidence="2">Uncharacterized protein</fullName>
    </submittedName>
</protein>
<accession>X1CQE2</accession>
<keyword evidence="1" id="KW-0175">Coiled coil</keyword>
<gene>
    <name evidence="2" type="ORF">S01H4_37195</name>
</gene>
<evidence type="ECO:0000256" key="1">
    <source>
        <dbReference type="SAM" id="Coils"/>
    </source>
</evidence>
<dbReference type="PANTHER" id="PTHR35894">
    <property type="entry name" value="GENERAL SECRETION PATHWAY PROTEIN A-RELATED"/>
    <property type="match status" value="1"/>
</dbReference>
<feature type="coiled-coil region" evidence="1">
    <location>
        <begin position="186"/>
        <end position="213"/>
    </location>
</feature>
<dbReference type="InterPro" id="IPR052026">
    <property type="entry name" value="ExeA_AAA_ATPase_DNA-bind"/>
</dbReference>
<dbReference type="EMBL" id="BART01019961">
    <property type="protein sequence ID" value="GAG98348.1"/>
    <property type="molecule type" value="Genomic_DNA"/>
</dbReference>
<evidence type="ECO:0000313" key="2">
    <source>
        <dbReference type="EMBL" id="GAG98348.1"/>
    </source>
</evidence>
<dbReference type="SUPFAM" id="SSF52540">
    <property type="entry name" value="P-loop containing nucleoside triphosphate hydrolases"/>
    <property type="match status" value="1"/>
</dbReference>
<dbReference type="PANTHER" id="PTHR35894:SF1">
    <property type="entry name" value="PHOSPHORIBULOKINASE _ URIDINE KINASE FAMILY"/>
    <property type="match status" value="1"/>
</dbReference>
<comment type="caution">
    <text evidence="2">The sequence shown here is derived from an EMBL/GenBank/DDBJ whole genome shotgun (WGS) entry which is preliminary data.</text>
</comment>
<dbReference type="InterPro" id="IPR027417">
    <property type="entry name" value="P-loop_NTPase"/>
</dbReference>
<reference evidence="2" key="1">
    <citation type="journal article" date="2014" name="Front. Microbiol.">
        <title>High frequency of phylogenetically diverse reductive dehalogenase-homologous genes in deep subseafloor sedimentary metagenomes.</title>
        <authorList>
            <person name="Kawai M."/>
            <person name="Futagami T."/>
            <person name="Toyoda A."/>
            <person name="Takaki Y."/>
            <person name="Nishi S."/>
            <person name="Hori S."/>
            <person name="Arai W."/>
            <person name="Tsubouchi T."/>
            <person name="Morono Y."/>
            <person name="Uchiyama I."/>
            <person name="Ito T."/>
            <person name="Fujiyama A."/>
            <person name="Inagaki F."/>
            <person name="Takami H."/>
        </authorList>
    </citation>
    <scope>NUCLEOTIDE SEQUENCE</scope>
    <source>
        <strain evidence="2">Expedition CK06-06</strain>
    </source>
</reference>
<organism evidence="2">
    <name type="scientific">marine sediment metagenome</name>
    <dbReference type="NCBI Taxonomy" id="412755"/>
    <lineage>
        <taxon>unclassified sequences</taxon>
        <taxon>metagenomes</taxon>
        <taxon>ecological metagenomes</taxon>
    </lineage>
</organism>